<dbReference type="EMBL" id="QGKV02002055">
    <property type="protein sequence ID" value="KAF3492513.1"/>
    <property type="molecule type" value="Genomic_DNA"/>
</dbReference>
<dbReference type="InterPro" id="IPR006566">
    <property type="entry name" value="FBD"/>
</dbReference>
<keyword evidence="3" id="KW-1185">Reference proteome</keyword>
<dbReference type="SMART" id="SM00579">
    <property type="entry name" value="FBD"/>
    <property type="match status" value="1"/>
</dbReference>
<evidence type="ECO:0000313" key="3">
    <source>
        <dbReference type="Proteomes" id="UP000266723"/>
    </source>
</evidence>
<dbReference type="Proteomes" id="UP000266723">
    <property type="component" value="Unassembled WGS sequence"/>
</dbReference>
<name>A0ABQ7A4B1_BRACR</name>
<reference evidence="2 3" key="1">
    <citation type="journal article" date="2020" name="BMC Genomics">
        <title>Intraspecific diversification of the crop wild relative Brassica cretica Lam. using demographic model selection.</title>
        <authorList>
            <person name="Kioukis A."/>
            <person name="Michalopoulou V.A."/>
            <person name="Briers L."/>
            <person name="Pirintsos S."/>
            <person name="Studholme D.J."/>
            <person name="Pavlidis P."/>
            <person name="Sarris P.F."/>
        </authorList>
    </citation>
    <scope>NUCLEOTIDE SEQUENCE [LARGE SCALE GENOMIC DNA]</scope>
    <source>
        <strain evidence="3">cv. PFS-1207/04</strain>
    </source>
</reference>
<evidence type="ECO:0000259" key="1">
    <source>
        <dbReference type="SMART" id="SM00579"/>
    </source>
</evidence>
<accession>A0ABQ7A4B1</accession>
<proteinExistence type="predicted"/>
<protein>
    <recommendedName>
        <fullName evidence="1">FBD domain-containing protein</fullName>
    </recommendedName>
</protein>
<evidence type="ECO:0000313" key="2">
    <source>
        <dbReference type="EMBL" id="KAF3492513.1"/>
    </source>
</evidence>
<dbReference type="InterPro" id="IPR055294">
    <property type="entry name" value="FBL60-like"/>
</dbReference>
<organism evidence="2 3">
    <name type="scientific">Brassica cretica</name>
    <name type="common">Mustard</name>
    <dbReference type="NCBI Taxonomy" id="69181"/>
    <lineage>
        <taxon>Eukaryota</taxon>
        <taxon>Viridiplantae</taxon>
        <taxon>Streptophyta</taxon>
        <taxon>Embryophyta</taxon>
        <taxon>Tracheophyta</taxon>
        <taxon>Spermatophyta</taxon>
        <taxon>Magnoliopsida</taxon>
        <taxon>eudicotyledons</taxon>
        <taxon>Gunneridae</taxon>
        <taxon>Pentapetalae</taxon>
        <taxon>rosids</taxon>
        <taxon>malvids</taxon>
        <taxon>Brassicales</taxon>
        <taxon>Brassicaceae</taxon>
        <taxon>Brassiceae</taxon>
        <taxon>Brassica</taxon>
    </lineage>
</organism>
<feature type="domain" description="FBD" evidence="1">
    <location>
        <begin position="126"/>
        <end position="206"/>
    </location>
</feature>
<dbReference type="PANTHER" id="PTHR31293:SF16">
    <property type="entry name" value="RNI-LIKE SUPERFAMILY PROTEIN"/>
    <property type="match status" value="1"/>
</dbReference>
<dbReference type="PANTHER" id="PTHR31293">
    <property type="entry name" value="RNI-LIKE SUPERFAMILY PROTEIN"/>
    <property type="match status" value="1"/>
</dbReference>
<gene>
    <name evidence="2" type="ORF">DY000_02056616</name>
</gene>
<comment type="caution">
    <text evidence="2">The sequence shown here is derived from an EMBL/GenBank/DDBJ whole genome shotgun (WGS) entry which is preliminary data.</text>
</comment>
<sequence length="239" mass="27336">MDFVDRVLVLHQHVPLNRFSLKCVDIVHPAIVIGWLLKVLEHAMLDLDLYISSVQGYPLPSEMFVSETLVRLKLEVRDVLTIDEALEELVLDNVFEVGGYGFKETNKCWDGDGDRCKCNPWEGTPIWLSSSPVKKLKVLRFGEICSYFSDMDKQMDLIKYFVETMPNLEEVMLYYDSPTDGDLEIVSRGFQKLEKVASTKCKIQVIFDEISFSSTVYSTSSTVGLVFFKNTFLVEDKIS</sequence>